<dbReference type="Proteomes" id="UP000701801">
    <property type="component" value="Unassembled WGS sequence"/>
</dbReference>
<sequence length="726" mass="82929">MFPHQFASSILELYDESWLLPEILHFLSDKYYCLLRSYDRIQSKQVFDFWHIATFAVAFRSYTSIIRDCVYFESSSRKMAWRNDRNNDNSHQPPYNFGGDEDEHNHPRPNQNRQNPAQQPYNPNFGIGPGTIGINSDFYRNQAAQYPRYPPHNVQNNFGTPPNPFLHPQFHPSGPQISTAGTPTHFSPIPRQNPLQNPGPMAAGFRPEGNSMFSPPNLPNPDFRPAPEGNLPPINHLNLRRSGQGAAEEDENDEDEAPERGDTDESSSDYKPEREDRPRPSFGPGLARKSPYMTPSKGAPGKKTRGTPAKKTKPVYQARYRNLQEMRDARARRHQLAMNETADNHQAAHMPAEEDYPAYVKELFEAMMNTDPDECMDHPENNNGKISQAMNAINAGNWPTDHVEERAWEILDTLVNRGGAYGTRLIPHFQRHPLEPFGKHDTFEARFRAIVSSLKKSKALVKNILDPQGHIDRLVEAPENAFKAKESNKKVNAQRDRQNKLGRTAMNRGVVDAEKLGELLPGEDKTATPDEQKIKPEKRKRRIAHQTDSDDDEEEEEHSPAPKKRSRRSQISRKILPDTATQNGSRNLRSQGPAPPPSELEDDYKRIIARLLGVPEQVAMTFTLAQLRFYARGYNVSMDNRQWEHPRLDMGMGLGPCFEEKMDGSLRDLDRIHLAVLEDEYMPLLRARGDVTAENAYHRYFGPAQDRRERQALGEIDNPFGREAYY</sequence>
<keyword evidence="3" id="KW-1185">Reference proteome</keyword>
<feature type="region of interest" description="Disordered" evidence="1">
    <location>
        <begin position="82"/>
        <end position="126"/>
    </location>
</feature>
<feature type="compositionally biased region" description="Acidic residues" evidence="1">
    <location>
        <begin position="247"/>
        <end position="257"/>
    </location>
</feature>
<evidence type="ECO:0000313" key="2">
    <source>
        <dbReference type="EMBL" id="CAG8978458.1"/>
    </source>
</evidence>
<protein>
    <submittedName>
        <fullName evidence="2">Uncharacterized protein</fullName>
    </submittedName>
</protein>
<feature type="compositionally biased region" description="Basic residues" evidence="1">
    <location>
        <begin position="561"/>
        <end position="571"/>
    </location>
</feature>
<dbReference type="AlphaFoldDB" id="A0A9N9LQ31"/>
<evidence type="ECO:0000256" key="1">
    <source>
        <dbReference type="SAM" id="MobiDB-lite"/>
    </source>
</evidence>
<reference evidence="2" key="1">
    <citation type="submission" date="2021-07" db="EMBL/GenBank/DDBJ databases">
        <authorList>
            <person name="Durling M."/>
        </authorList>
    </citation>
    <scope>NUCLEOTIDE SEQUENCE</scope>
</reference>
<comment type="caution">
    <text evidence="2">The sequence shown here is derived from an EMBL/GenBank/DDBJ whole genome shotgun (WGS) entry which is preliminary data.</text>
</comment>
<dbReference type="OrthoDB" id="4851482at2759"/>
<feature type="compositionally biased region" description="Polar residues" evidence="1">
    <location>
        <begin position="175"/>
        <end position="185"/>
    </location>
</feature>
<feature type="region of interest" description="Disordered" evidence="1">
    <location>
        <begin position="170"/>
        <end position="314"/>
    </location>
</feature>
<proteinExistence type="predicted"/>
<organism evidence="2 3">
    <name type="scientific">Hymenoscyphus albidus</name>
    <dbReference type="NCBI Taxonomy" id="595503"/>
    <lineage>
        <taxon>Eukaryota</taxon>
        <taxon>Fungi</taxon>
        <taxon>Dikarya</taxon>
        <taxon>Ascomycota</taxon>
        <taxon>Pezizomycotina</taxon>
        <taxon>Leotiomycetes</taxon>
        <taxon>Helotiales</taxon>
        <taxon>Helotiaceae</taxon>
        <taxon>Hymenoscyphus</taxon>
    </lineage>
</organism>
<feature type="compositionally biased region" description="Basic and acidic residues" evidence="1">
    <location>
        <begin position="511"/>
        <end position="535"/>
    </location>
</feature>
<name>A0A9N9LQ31_9HELO</name>
<feature type="compositionally biased region" description="Basic and acidic residues" evidence="1">
    <location>
        <begin position="258"/>
        <end position="279"/>
    </location>
</feature>
<feature type="compositionally biased region" description="Basic residues" evidence="1">
    <location>
        <begin position="300"/>
        <end position="313"/>
    </location>
</feature>
<accession>A0A9N9LQ31</accession>
<feature type="compositionally biased region" description="Basic and acidic residues" evidence="1">
    <location>
        <begin position="484"/>
        <end position="499"/>
    </location>
</feature>
<feature type="compositionally biased region" description="Polar residues" evidence="1">
    <location>
        <begin position="579"/>
        <end position="590"/>
    </location>
</feature>
<dbReference type="EMBL" id="CAJVRM010000261">
    <property type="protein sequence ID" value="CAG8978458.1"/>
    <property type="molecule type" value="Genomic_DNA"/>
</dbReference>
<feature type="region of interest" description="Disordered" evidence="1">
    <location>
        <begin position="484"/>
        <end position="600"/>
    </location>
</feature>
<evidence type="ECO:0000313" key="3">
    <source>
        <dbReference type="Proteomes" id="UP000701801"/>
    </source>
</evidence>
<feature type="compositionally biased region" description="Low complexity" evidence="1">
    <location>
        <begin position="108"/>
        <end position="124"/>
    </location>
</feature>
<gene>
    <name evidence="2" type="ORF">HYALB_00012840</name>
</gene>